<gene>
    <name evidence="2" type="ORF">EJ05DRAFT_66503</name>
</gene>
<dbReference type="RefSeq" id="XP_033598961.1">
    <property type="nucleotide sequence ID" value="XM_033749862.1"/>
</dbReference>
<dbReference type="Proteomes" id="UP000799437">
    <property type="component" value="Unassembled WGS sequence"/>
</dbReference>
<organism evidence="2 3">
    <name type="scientific">Pseudovirgaria hyperparasitica</name>
    <dbReference type="NCBI Taxonomy" id="470096"/>
    <lineage>
        <taxon>Eukaryota</taxon>
        <taxon>Fungi</taxon>
        <taxon>Dikarya</taxon>
        <taxon>Ascomycota</taxon>
        <taxon>Pezizomycotina</taxon>
        <taxon>Dothideomycetes</taxon>
        <taxon>Dothideomycetes incertae sedis</taxon>
        <taxon>Acrospermales</taxon>
        <taxon>Acrospermaceae</taxon>
        <taxon>Pseudovirgaria</taxon>
    </lineage>
</organism>
<feature type="compositionally biased region" description="Polar residues" evidence="1">
    <location>
        <begin position="210"/>
        <end position="227"/>
    </location>
</feature>
<dbReference type="AlphaFoldDB" id="A0A6A6W3K5"/>
<dbReference type="EMBL" id="ML996575">
    <property type="protein sequence ID" value="KAF2756510.1"/>
    <property type="molecule type" value="Genomic_DNA"/>
</dbReference>
<evidence type="ECO:0000313" key="3">
    <source>
        <dbReference type="Proteomes" id="UP000799437"/>
    </source>
</evidence>
<dbReference type="GeneID" id="54490916"/>
<protein>
    <submittedName>
        <fullName evidence="2">Uncharacterized protein</fullName>
    </submittedName>
</protein>
<evidence type="ECO:0000256" key="1">
    <source>
        <dbReference type="SAM" id="MobiDB-lite"/>
    </source>
</evidence>
<sequence>MLHVWAVLIVCQSFILVFLNAVAKSIMFGPQKAAYEPSKVFLTYLLVKMGHRRFFSYTQVPAELRALTCHPDVSGHRQVHNVHRAIASLTPSRSLNGSQAIMPESDKYIFPDLELTVDDKEVNAWWYSPTGGMRIFRTAYTTTELRGIQAGNFSLSILRGGDIQAVWVGPAGRRFEVSIKPPAPAPAPAPAPVPVPVPASKKQGPPLTPSVVTCTTNAKPKTSNPSQTRKDHGIVHPTSVSSPDLTSCRPICPKCGSSIASSAFDMHLRSCFAMQPASATGITPASNERKALVPKLATCSTPDSQSTLIDERQLTPTPTIQKLNMKGLSLEKTRKSQEPVSYKSHGDFPHGSGLYVRKISRNGNPMAGFLSIDPANTAKMTFACKPEGGLMLEEWTLTRLSEFEHIPGTPGSRTILLKDVDGGKKKKFSFWTREVQGFLEAVPGECVHNAEWWLWFDDTVKAALKLLKEM</sequence>
<evidence type="ECO:0000313" key="2">
    <source>
        <dbReference type="EMBL" id="KAF2756510.1"/>
    </source>
</evidence>
<proteinExistence type="predicted"/>
<accession>A0A6A6W3K5</accession>
<name>A0A6A6W3K5_9PEZI</name>
<reference evidence="2" key="1">
    <citation type="journal article" date="2020" name="Stud. Mycol.">
        <title>101 Dothideomycetes genomes: a test case for predicting lifestyles and emergence of pathogens.</title>
        <authorList>
            <person name="Haridas S."/>
            <person name="Albert R."/>
            <person name="Binder M."/>
            <person name="Bloem J."/>
            <person name="Labutti K."/>
            <person name="Salamov A."/>
            <person name="Andreopoulos B."/>
            <person name="Baker S."/>
            <person name="Barry K."/>
            <person name="Bills G."/>
            <person name="Bluhm B."/>
            <person name="Cannon C."/>
            <person name="Castanera R."/>
            <person name="Culley D."/>
            <person name="Daum C."/>
            <person name="Ezra D."/>
            <person name="Gonzalez J."/>
            <person name="Henrissat B."/>
            <person name="Kuo A."/>
            <person name="Liang C."/>
            <person name="Lipzen A."/>
            <person name="Lutzoni F."/>
            <person name="Magnuson J."/>
            <person name="Mondo S."/>
            <person name="Nolan M."/>
            <person name="Ohm R."/>
            <person name="Pangilinan J."/>
            <person name="Park H.-J."/>
            <person name="Ramirez L."/>
            <person name="Alfaro M."/>
            <person name="Sun H."/>
            <person name="Tritt A."/>
            <person name="Yoshinaga Y."/>
            <person name="Zwiers L.-H."/>
            <person name="Turgeon B."/>
            <person name="Goodwin S."/>
            <person name="Spatafora J."/>
            <person name="Crous P."/>
            <person name="Grigoriev I."/>
        </authorList>
    </citation>
    <scope>NUCLEOTIDE SEQUENCE</scope>
    <source>
        <strain evidence="2">CBS 121739</strain>
    </source>
</reference>
<feature type="region of interest" description="Disordered" evidence="1">
    <location>
        <begin position="199"/>
        <end position="240"/>
    </location>
</feature>
<keyword evidence="3" id="KW-1185">Reference proteome</keyword>